<dbReference type="PIRSF" id="PIRSF000709">
    <property type="entry name" value="6PFK_2-Ptase"/>
    <property type="match status" value="1"/>
</dbReference>
<sequence>MSALNGGVRLWLVRHGETEWSRALRHTGRTDLPLTDHGRAQATALAPRLREVPFVAIRCSPLLRARQTLELALPEAAPTLDDHLQERDYGVAEGRTTTELRAEAPGWDSWTVAIDGAETIDQVGARADRAIAQAVAAGESAGGPGDHDVLLVSHGHLLRVLAARWLGQPAVLGAQLALAVGTVSVLGFERERRALLRWNDAG</sequence>
<dbReference type="RefSeq" id="WP_007572860.1">
    <property type="nucleotide sequence ID" value="NZ_AGUD01000091.1"/>
</dbReference>
<dbReference type="CDD" id="cd07067">
    <property type="entry name" value="HP_PGM_like"/>
    <property type="match status" value="1"/>
</dbReference>
<dbReference type="Gene3D" id="3.40.50.1240">
    <property type="entry name" value="Phosphoglycerate mutase-like"/>
    <property type="match status" value="1"/>
</dbReference>
<dbReference type="PANTHER" id="PTHR48100">
    <property type="entry name" value="BROAD-SPECIFICITY PHOSPHATASE YOR283W-RELATED"/>
    <property type="match status" value="1"/>
</dbReference>
<dbReference type="InterPro" id="IPR029033">
    <property type="entry name" value="His_PPase_superfam"/>
</dbReference>
<dbReference type="Proteomes" id="UP000005143">
    <property type="component" value="Unassembled WGS sequence"/>
</dbReference>
<keyword evidence="4" id="KW-1185">Reference proteome</keyword>
<comment type="caution">
    <text evidence="3">The sequence shown here is derived from an EMBL/GenBank/DDBJ whole genome shotgun (WGS) entry which is preliminary data.</text>
</comment>
<accession>H0E422</accession>
<dbReference type="PATRIC" id="fig|1097667.3.peg.1536"/>
<dbReference type="PANTHER" id="PTHR48100:SF15">
    <property type="entry name" value="SEDOHEPTULOSE 1,7-BISPHOSPHATASE"/>
    <property type="match status" value="1"/>
</dbReference>
<dbReference type="SUPFAM" id="SSF53254">
    <property type="entry name" value="Phosphoglycerate mutase-like"/>
    <property type="match status" value="1"/>
</dbReference>
<dbReference type="InterPro" id="IPR013078">
    <property type="entry name" value="His_Pase_superF_clade-1"/>
</dbReference>
<protein>
    <submittedName>
        <fullName evidence="3">Putative phosphoglycerate mutase family protein</fullName>
    </submittedName>
</protein>
<reference evidence="3 4" key="1">
    <citation type="journal article" date="2013" name="Biodegradation">
        <title>Quantitative proteomic analysis of ibuprofen-degrading Patulibacter sp. strain I11.</title>
        <authorList>
            <person name="Almeida B."/>
            <person name="Kjeldal H."/>
            <person name="Lolas I."/>
            <person name="Knudsen A.D."/>
            <person name="Carvalho G."/>
            <person name="Nielsen K.L."/>
            <person name="Barreto Crespo M.T."/>
            <person name="Stensballe A."/>
            <person name="Nielsen J.L."/>
        </authorList>
    </citation>
    <scope>NUCLEOTIDE SEQUENCE [LARGE SCALE GENOMIC DNA]</scope>
    <source>
        <strain evidence="3 4">I11</strain>
    </source>
</reference>
<dbReference type="EMBL" id="AGUD01000091">
    <property type="protein sequence ID" value="EHN11587.1"/>
    <property type="molecule type" value="Genomic_DNA"/>
</dbReference>
<evidence type="ECO:0000256" key="2">
    <source>
        <dbReference type="PIRSR" id="PIRSR613078-2"/>
    </source>
</evidence>
<dbReference type="AlphaFoldDB" id="H0E422"/>
<dbReference type="InterPro" id="IPR050275">
    <property type="entry name" value="PGM_Phosphatase"/>
</dbReference>
<evidence type="ECO:0000313" key="4">
    <source>
        <dbReference type="Proteomes" id="UP000005143"/>
    </source>
</evidence>
<dbReference type="Pfam" id="PF00300">
    <property type="entry name" value="His_Phos_1"/>
    <property type="match status" value="1"/>
</dbReference>
<proteinExistence type="predicted"/>
<feature type="active site" description="Tele-phosphohistidine intermediate" evidence="1">
    <location>
        <position position="15"/>
    </location>
</feature>
<feature type="binding site" evidence="2">
    <location>
        <begin position="27"/>
        <end position="28"/>
    </location>
    <ligand>
        <name>substrate</name>
    </ligand>
</feature>
<dbReference type="GO" id="GO:0101006">
    <property type="term" value="F:protein histidine phosphatase activity"/>
    <property type="evidence" value="ECO:0007669"/>
    <property type="project" value="TreeGrafter"/>
</dbReference>
<feature type="binding site" evidence="2">
    <location>
        <position position="64"/>
    </location>
    <ligand>
        <name>substrate</name>
    </ligand>
</feature>
<dbReference type="GO" id="GO:0070297">
    <property type="term" value="P:regulation of phosphorelay signal transduction system"/>
    <property type="evidence" value="ECO:0007669"/>
    <property type="project" value="TreeGrafter"/>
</dbReference>
<organism evidence="3 4">
    <name type="scientific">Patulibacter medicamentivorans</name>
    <dbReference type="NCBI Taxonomy" id="1097667"/>
    <lineage>
        <taxon>Bacteria</taxon>
        <taxon>Bacillati</taxon>
        <taxon>Actinomycetota</taxon>
        <taxon>Thermoleophilia</taxon>
        <taxon>Solirubrobacterales</taxon>
        <taxon>Patulibacteraceae</taxon>
        <taxon>Patulibacter</taxon>
    </lineage>
</organism>
<dbReference type="SMART" id="SM00855">
    <property type="entry name" value="PGAM"/>
    <property type="match status" value="1"/>
</dbReference>
<evidence type="ECO:0000313" key="3">
    <source>
        <dbReference type="EMBL" id="EHN11587.1"/>
    </source>
</evidence>
<feature type="binding site" evidence="2">
    <location>
        <begin position="86"/>
        <end position="89"/>
    </location>
    <ligand>
        <name>substrate</name>
    </ligand>
</feature>
<gene>
    <name evidence="3" type="ORF">PAI11_15480</name>
</gene>
<feature type="active site" description="Proton donor/acceptor" evidence="1">
    <location>
        <position position="86"/>
    </location>
</feature>
<evidence type="ECO:0000256" key="1">
    <source>
        <dbReference type="PIRSR" id="PIRSR613078-1"/>
    </source>
</evidence>
<name>H0E422_9ACTN</name>